<evidence type="ECO:0000313" key="3">
    <source>
        <dbReference type="Proteomes" id="UP001174934"/>
    </source>
</evidence>
<protein>
    <submittedName>
        <fullName evidence="2">Uncharacterized protein</fullName>
    </submittedName>
</protein>
<feature type="compositionally biased region" description="Acidic residues" evidence="1">
    <location>
        <begin position="217"/>
        <end position="228"/>
    </location>
</feature>
<feature type="compositionally biased region" description="Acidic residues" evidence="1">
    <location>
        <begin position="291"/>
        <end position="303"/>
    </location>
</feature>
<dbReference type="AlphaFoldDB" id="A0AA39XN28"/>
<gene>
    <name evidence="2" type="ORF">B0T17DRAFT_472536</name>
</gene>
<feature type="compositionally biased region" description="Polar residues" evidence="1">
    <location>
        <begin position="37"/>
        <end position="51"/>
    </location>
</feature>
<feature type="region of interest" description="Disordered" evidence="1">
    <location>
        <begin position="167"/>
        <end position="361"/>
    </location>
</feature>
<proteinExistence type="predicted"/>
<feature type="region of interest" description="Disordered" evidence="1">
    <location>
        <begin position="1"/>
        <end position="146"/>
    </location>
</feature>
<organism evidence="2 3">
    <name type="scientific">Bombardia bombarda</name>
    <dbReference type="NCBI Taxonomy" id="252184"/>
    <lineage>
        <taxon>Eukaryota</taxon>
        <taxon>Fungi</taxon>
        <taxon>Dikarya</taxon>
        <taxon>Ascomycota</taxon>
        <taxon>Pezizomycotina</taxon>
        <taxon>Sordariomycetes</taxon>
        <taxon>Sordariomycetidae</taxon>
        <taxon>Sordariales</taxon>
        <taxon>Lasiosphaeriaceae</taxon>
        <taxon>Bombardia</taxon>
    </lineage>
</organism>
<feature type="compositionally biased region" description="Basic and acidic residues" evidence="1">
    <location>
        <begin position="201"/>
        <end position="216"/>
    </location>
</feature>
<dbReference type="Proteomes" id="UP001174934">
    <property type="component" value="Unassembled WGS sequence"/>
</dbReference>
<keyword evidence="3" id="KW-1185">Reference proteome</keyword>
<sequence length="644" mass="69170">MDDPWGSPWTTTDGDKDHKPPSPTKSDLEPPPRAFFSVSNSPRIPATTGQTPWGDDEQRLGDWAAAETPASTHSAWGGGWAPPSPNLASPPRNDRFGQNSPIAWPGSIAVPKPINGSALRQPSPDPWSIDFSVPTPSNDGLSTPRFHVNAPSVATVHKEAEVDVEAVENINGEEVPKSVSSRQGPDQQVPPADSVRPSVDSIHDSHESRAPSRLDDVNDNIDHEDEQQDSPITSIDEDSRSRARQQVARKTSGKVQELVSKFDGLARAASQEPSIIGRDRSKSTSTRNVNDDSDSDSDSEADDAGGFGDFKDVDVDDAQAPATPARVATPRLASESPLSLKHVRGSFGPPPGASSPESKKGATNLAHVQFDVDLSNLDKLFSAVKRGSVADIIEPDSDIPDRIINDSFTEISERKTWYRISRLGSSRKHDAGDDDNYRRVTWPTSAVRQDTTKVVRRWMEEDSIAGRVTLGGGISKTQKNMFGWDSSVEPVALNAAFGKKKAHSRASSLQQFHNLGLPSPDLEPPQRKISGAVPSLTQRPISLTGPPVASFGWSTGSPTAPVRTSSRKVDTEPLPSLSKPSSLVSLEPVRPTSEKTAPLAVATKAPTFQDDDDDWGEMVSSPTGPKPAINGFQTIDDAFTAPPP</sequence>
<feature type="compositionally biased region" description="Low complexity" evidence="1">
    <location>
        <begin position="318"/>
        <end position="333"/>
    </location>
</feature>
<comment type="caution">
    <text evidence="2">The sequence shown here is derived from an EMBL/GenBank/DDBJ whole genome shotgun (WGS) entry which is preliminary data.</text>
</comment>
<evidence type="ECO:0000256" key="1">
    <source>
        <dbReference type="SAM" id="MobiDB-lite"/>
    </source>
</evidence>
<name>A0AA39XN28_9PEZI</name>
<reference evidence="2" key="1">
    <citation type="submission" date="2023-06" db="EMBL/GenBank/DDBJ databases">
        <title>Genome-scale phylogeny and comparative genomics of the fungal order Sordariales.</title>
        <authorList>
            <consortium name="Lawrence Berkeley National Laboratory"/>
            <person name="Hensen N."/>
            <person name="Bonometti L."/>
            <person name="Westerberg I."/>
            <person name="Brannstrom I.O."/>
            <person name="Guillou S."/>
            <person name="Cros-Aarteil S."/>
            <person name="Calhoun S."/>
            <person name="Haridas S."/>
            <person name="Kuo A."/>
            <person name="Mondo S."/>
            <person name="Pangilinan J."/>
            <person name="Riley R."/>
            <person name="LaButti K."/>
            <person name="Andreopoulos B."/>
            <person name="Lipzen A."/>
            <person name="Chen C."/>
            <person name="Yanf M."/>
            <person name="Daum C."/>
            <person name="Ng V."/>
            <person name="Clum A."/>
            <person name="Steindorff A."/>
            <person name="Ohm R."/>
            <person name="Martin F."/>
            <person name="Silar P."/>
            <person name="Natvig D."/>
            <person name="Lalanne C."/>
            <person name="Gautier V."/>
            <person name="Ament-velasquez S.L."/>
            <person name="Kruys A."/>
            <person name="Hutchinson M.I."/>
            <person name="Powell A.J."/>
            <person name="Barry K."/>
            <person name="Miller A.N."/>
            <person name="Grigoriev I.V."/>
            <person name="Debuchy R."/>
            <person name="Gladieux P."/>
            <person name="Thoren M.H."/>
            <person name="Johannesson H."/>
        </authorList>
    </citation>
    <scope>NUCLEOTIDE SEQUENCE</scope>
    <source>
        <strain evidence="2">SMH3391-2</strain>
    </source>
</reference>
<dbReference type="EMBL" id="JAULSR010000001">
    <property type="protein sequence ID" value="KAK0636015.1"/>
    <property type="molecule type" value="Genomic_DNA"/>
</dbReference>
<accession>A0AA39XN28</accession>
<feature type="compositionally biased region" description="Polar residues" evidence="1">
    <location>
        <begin position="552"/>
        <end position="564"/>
    </location>
</feature>
<evidence type="ECO:0000313" key="2">
    <source>
        <dbReference type="EMBL" id="KAK0636015.1"/>
    </source>
</evidence>
<feature type="compositionally biased region" description="Basic and acidic residues" evidence="1">
    <location>
        <begin position="13"/>
        <end position="30"/>
    </location>
</feature>
<feature type="region of interest" description="Disordered" evidence="1">
    <location>
        <begin position="513"/>
        <end position="644"/>
    </location>
</feature>
<feature type="non-terminal residue" evidence="2">
    <location>
        <position position="1"/>
    </location>
</feature>
<feature type="compositionally biased region" description="Low complexity" evidence="1">
    <location>
        <begin position="572"/>
        <end position="589"/>
    </location>
</feature>